<gene>
    <name evidence="2" type="ORF">B0F87_10279</name>
</gene>
<dbReference type="RefSeq" id="WP_104427748.1">
    <property type="nucleotide sequence ID" value="NZ_PTIZ01000002.1"/>
</dbReference>
<dbReference type="InterPro" id="IPR037053">
    <property type="entry name" value="Phage_tail_collar_dom_sf"/>
</dbReference>
<dbReference type="Gene3D" id="3.90.1340.10">
    <property type="entry name" value="Phage tail collar domain"/>
    <property type="match status" value="1"/>
</dbReference>
<comment type="caution">
    <text evidence="2">The sequence shown here is derived from an EMBL/GenBank/DDBJ whole genome shotgun (WGS) entry which is preliminary data.</text>
</comment>
<dbReference type="SUPFAM" id="SSF88874">
    <property type="entry name" value="Receptor-binding domain of short tail fibre protein gp12"/>
    <property type="match status" value="1"/>
</dbReference>
<name>A0A2S6HHL7_9GAMM</name>
<evidence type="ECO:0000313" key="2">
    <source>
        <dbReference type="EMBL" id="PPK76974.1"/>
    </source>
</evidence>
<evidence type="ECO:0000313" key="3">
    <source>
        <dbReference type="Proteomes" id="UP000240010"/>
    </source>
</evidence>
<accession>A0A2S6HHL7</accession>
<proteinExistence type="predicted"/>
<sequence>MDAPFIGAIFIWAGSFAPQGYRFCDGSVMQVQQNAALFAILGTYYGGNGSTTFNLPDLRGRFPLCTNTTNAAYPIAQLGQVGGHATTTLGINNLPAHSHTAAFTPTGGGTVTPLSVTTDLSVSTAAATAATPTLANGNTAYLANAAAGTSSNALKGLYTTTAPATGSIATIPANTTVTGGTGGITGGSVAIGNTGGNAAFDMHPPYQALNFIIAIEGLFPPRN</sequence>
<dbReference type="InterPro" id="IPR011083">
    <property type="entry name" value="Phage_tail_collar_dom"/>
</dbReference>
<organism evidence="2 3">
    <name type="scientific">Methylobacter tundripaludum</name>
    <dbReference type="NCBI Taxonomy" id="173365"/>
    <lineage>
        <taxon>Bacteria</taxon>
        <taxon>Pseudomonadati</taxon>
        <taxon>Pseudomonadota</taxon>
        <taxon>Gammaproteobacteria</taxon>
        <taxon>Methylococcales</taxon>
        <taxon>Methylococcaceae</taxon>
        <taxon>Methylobacter</taxon>
    </lineage>
</organism>
<dbReference type="AlphaFoldDB" id="A0A2S6HHL7"/>
<dbReference type="Proteomes" id="UP000240010">
    <property type="component" value="Unassembled WGS sequence"/>
</dbReference>
<feature type="domain" description="Phage tail collar" evidence="1">
    <location>
        <begin position="7"/>
        <end position="63"/>
    </location>
</feature>
<evidence type="ECO:0000259" key="1">
    <source>
        <dbReference type="Pfam" id="PF07484"/>
    </source>
</evidence>
<dbReference type="EMBL" id="PTIZ01000002">
    <property type="protein sequence ID" value="PPK76974.1"/>
    <property type="molecule type" value="Genomic_DNA"/>
</dbReference>
<dbReference type="Pfam" id="PF07484">
    <property type="entry name" value="Collar"/>
    <property type="match status" value="1"/>
</dbReference>
<reference evidence="2 3" key="1">
    <citation type="submission" date="2018-02" db="EMBL/GenBank/DDBJ databases">
        <title>Subsurface microbial communities from deep shales in Ohio and West Virginia, USA.</title>
        <authorList>
            <person name="Wrighton K."/>
        </authorList>
    </citation>
    <scope>NUCLEOTIDE SEQUENCE [LARGE SCALE GENOMIC DNA]</scope>
    <source>
        <strain evidence="2 3">OWC-DMM</strain>
    </source>
</reference>
<protein>
    <submittedName>
        <fullName evidence="2">Microcystin-dependent protein</fullName>
    </submittedName>
</protein>